<dbReference type="Pfam" id="PF04500">
    <property type="entry name" value="FLYWCH"/>
    <property type="match status" value="1"/>
</dbReference>
<dbReference type="PANTHER" id="PTHR20956">
    <property type="entry name" value="HEH2P"/>
    <property type="match status" value="1"/>
</dbReference>
<keyword evidence="3" id="KW-0862">Zinc</keyword>
<proteinExistence type="predicted"/>
<feature type="domain" description="MULE transposase" evidence="5">
    <location>
        <begin position="311"/>
        <end position="407"/>
    </location>
</feature>
<accession>A0AAW0SAG8</accession>
<dbReference type="Gene3D" id="2.20.25.240">
    <property type="match status" value="1"/>
</dbReference>
<evidence type="ECO:0000313" key="6">
    <source>
        <dbReference type="EMBL" id="KAK8372123.1"/>
    </source>
</evidence>
<evidence type="ECO:0000313" key="7">
    <source>
        <dbReference type="Proteomes" id="UP001487740"/>
    </source>
</evidence>
<reference evidence="6 7" key="1">
    <citation type="submission" date="2023-03" db="EMBL/GenBank/DDBJ databases">
        <title>High-quality genome of Scylla paramamosain provides insights in environmental adaptation.</title>
        <authorList>
            <person name="Zhang L."/>
        </authorList>
    </citation>
    <scope>NUCLEOTIDE SEQUENCE [LARGE SCALE GENOMIC DNA]</scope>
    <source>
        <strain evidence="6">LZ_2023a</strain>
        <tissue evidence="6">Muscle</tissue>
    </source>
</reference>
<dbReference type="Pfam" id="PF10551">
    <property type="entry name" value="MULE"/>
    <property type="match status" value="1"/>
</dbReference>
<dbReference type="GO" id="GO:0008270">
    <property type="term" value="F:zinc ion binding"/>
    <property type="evidence" value="ECO:0007669"/>
    <property type="project" value="UniProtKB-KW"/>
</dbReference>
<evidence type="ECO:0008006" key="8">
    <source>
        <dbReference type="Google" id="ProtNLM"/>
    </source>
</evidence>
<dbReference type="PANTHER" id="PTHR20956:SF12">
    <property type="entry name" value="FLYWCH-TYPE DOMAIN-CONTAINING PROTEIN"/>
    <property type="match status" value="1"/>
</dbReference>
<dbReference type="AlphaFoldDB" id="A0AAW0SAG8"/>
<name>A0AAW0SAG8_SCYPA</name>
<keyword evidence="2" id="KW-0863">Zinc-finger</keyword>
<evidence type="ECO:0000256" key="2">
    <source>
        <dbReference type="ARBA" id="ARBA00022771"/>
    </source>
</evidence>
<keyword evidence="1" id="KW-0479">Metal-binding</keyword>
<comment type="caution">
    <text evidence="6">The sequence shown here is derived from an EMBL/GenBank/DDBJ whole genome shotgun (WGS) entry which is preliminary data.</text>
</comment>
<sequence>MKKGDLNIQWHWCKCKCPADSLAQLEDFTLPVGESTHIQTFTSENSLITQDDTSDHQLPDLQPAQNTAMESASHAAIHLSNTSNSDAGTFHITHSFQIPQDNVEDALPDLPIADISASDEPHVTTYQIIPAGTLKGKPLLVDSNGYSYNIKANKNGHPGKTTWRCSIRNRTFTCKATVLQKGNTFTPGLHDHAHQAEPGKQKNYEIVADVKRKASEDVFRSASAIVEEVMTSQLQPTDPEPSRPAPGLLVRRANRLRQALRPTDPQDLHFEVAVNFIPQDYLRNDIAMDGARHLIFATQAQLDILERAKTWYVDATFKIVAPPFHQLLSIHAFIKGDDSDMKQVPLIFVLMSRRRKRDYKAVLESILNMVPNNHVKKVVADFEQAIWRAFRYILPNTTIQGCLFHWAQCIFRKVQDLGLAVAYRENGPMQKFVRKLFALPCLPVEHICAAFNQLSNEPSTPAVAPLLDYIRDTWIEGDLWPPTSWCIFNQ</sequence>
<evidence type="ECO:0000259" key="5">
    <source>
        <dbReference type="Pfam" id="PF10551"/>
    </source>
</evidence>
<feature type="domain" description="FLYWCH-type" evidence="4">
    <location>
        <begin position="135"/>
        <end position="194"/>
    </location>
</feature>
<evidence type="ECO:0000256" key="3">
    <source>
        <dbReference type="ARBA" id="ARBA00022833"/>
    </source>
</evidence>
<dbReference type="EMBL" id="JARAKH010004245">
    <property type="protein sequence ID" value="KAK8372123.1"/>
    <property type="molecule type" value="Genomic_DNA"/>
</dbReference>
<dbReference type="InterPro" id="IPR018289">
    <property type="entry name" value="MULE_transposase_dom"/>
</dbReference>
<keyword evidence="7" id="KW-1185">Reference proteome</keyword>
<evidence type="ECO:0000259" key="4">
    <source>
        <dbReference type="Pfam" id="PF04500"/>
    </source>
</evidence>
<organism evidence="6 7">
    <name type="scientific">Scylla paramamosain</name>
    <name type="common">Mud crab</name>
    <dbReference type="NCBI Taxonomy" id="85552"/>
    <lineage>
        <taxon>Eukaryota</taxon>
        <taxon>Metazoa</taxon>
        <taxon>Ecdysozoa</taxon>
        <taxon>Arthropoda</taxon>
        <taxon>Crustacea</taxon>
        <taxon>Multicrustacea</taxon>
        <taxon>Malacostraca</taxon>
        <taxon>Eumalacostraca</taxon>
        <taxon>Eucarida</taxon>
        <taxon>Decapoda</taxon>
        <taxon>Pleocyemata</taxon>
        <taxon>Brachyura</taxon>
        <taxon>Eubrachyura</taxon>
        <taxon>Portunoidea</taxon>
        <taxon>Portunidae</taxon>
        <taxon>Portuninae</taxon>
        <taxon>Scylla</taxon>
    </lineage>
</organism>
<protein>
    <recommendedName>
        <fullName evidence="8">FLYWCH-type domain-containing protein</fullName>
    </recommendedName>
</protein>
<dbReference type="Proteomes" id="UP001487740">
    <property type="component" value="Unassembled WGS sequence"/>
</dbReference>
<dbReference type="InterPro" id="IPR007588">
    <property type="entry name" value="Znf_FLYWCH"/>
</dbReference>
<gene>
    <name evidence="6" type="ORF">O3P69_018929</name>
</gene>
<evidence type="ECO:0000256" key="1">
    <source>
        <dbReference type="ARBA" id="ARBA00022723"/>
    </source>
</evidence>